<sequence length="167" mass="17287">MKILPLIIASAALVYSCDKKESTSKENSEISAPKTDSANGTETASANVIDQNAELVAQVPANAVAANTPREKPALNPAHGEPYHRCEIPVGAPIDSAPQQNAAPQVASPQMQTSTTNFNTNPMSPSMSGPVATPVSEPQATGPKPALNPAHGEPHHRCDLQVGAPLT</sequence>
<keyword evidence="3" id="KW-1185">Reference proteome</keyword>
<evidence type="ECO:0000256" key="1">
    <source>
        <dbReference type="SAM" id="MobiDB-lite"/>
    </source>
</evidence>
<reference evidence="2 3" key="1">
    <citation type="submission" date="2020-11" db="EMBL/GenBank/DDBJ databases">
        <title>Kaistella gelatinilytica sp. nov., a flavobacterium isolated from Antarctic Soil.</title>
        <authorList>
            <person name="Li J."/>
        </authorList>
    </citation>
    <scope>NUCLEOTIDE SEQUENCE [LARGE SCALE GENOMIC DNA]</scope>
    <source>
        <strain evidence="2 3">G5-32</strain>
    </source>
</reference>
<organism evidence="2 3">
    <name type="scientific">Kaistella gelatinilytica</name>
    <dbReference type="NCBI Taxonomy" id="2787636"/>
    <lineage>
        <taxon>Bacteria</taxon>
        <taxon>Pseudomonadati</taxon>
        <taxon>Bacteroidota</taxon>
        <taxon>Flavobacteriia</taxon>
        <taxon>Flavobacteriales</taxon>
        <taxon>Weeksellaceae</taxon>
        <taxon>Chryseobacterium group</taxon>
        <taxon>Kaistella</taxon>
    </lineage>
</organism>
<protein>
    <submittedName>
        <fullName evidence="2">Uncharacterized protein</fullName>
    </submittedName>
</protein>
<gene>
    <name evidence="2" type="ORF">IV494_10650</name>
</gene>
<dbReference type="PROSITE" id="PS51257">
    <property type="entry name" value="PROKAR_LIPOPROTEIN"/>
    <property type="match status" value="1"/>
</dbReference>
<accession>A0ABS0FD45</accession>
<name>A0ABS0FD45_9FLAO</name>
<feature type="region of interest" description="Disordered" evidence="1">
    <location>
        <begin position="62"/>
        <end position="167"/>
    </location>
</feature>
<proteinExistence type="predicted"/>
<feature type="compositionally biased region" description="Polar residues" evidence="1">
    <location>
        <begin position="97"/>
        <end position="127"/>
    </location>
</feature>
<comment type="caution">
    <text evidence="2">The sequence shown here is derived from an EMBL/GenBank/DDBJ whole genome shotgun (WGS) entry which is preliminary data.</text>
</comment>
<feature type="region of interest" description="Disordered" evidence="1">
    <location>
        <begin position="21"/>
        <end position="42"/>
    </location>
</feature>
<dbReference type="EMBL" id="JADPVI010000002">
    <property type="protein sequence ID" value="MBF8457638.1"/>
    <property type="molecule type" value="Genomic_DNA"/>
</dbReference>
<dbReference type="RefSeq" id="WP_196080119.1">
    <property type="nucleotide sequence ID" value="NZ_JADPVI010000002.1"/>
</dbReference>
<dbReference type="Proteomes" id="UP000660070">
    <property type="component" value="Unassembled WGS sequence"/>
</dbReference>
<evidence type="ECO:0000313" key="3">
    <source>
        <dbReference type="Proteomes" id="UP000660070"/>
    </source>
</evidence>
<evidence type="ECO:0000313" key="2">
    <source>
        <dbReference type="EMBL" id="MBF8457638.1"/>
    </source>
</evidence>